<evidence type="ECO:0000256" key="1">
    <source>
        <dbReference type="ARBA" id="ARBA00022679"/>
    </source>
</evidence>
<evidence type="ECO:0000256" key="3">
    <source>
        <dbReference type="ARBA" id="ARBA00022777"/>
    </source>
</evidence>
<accession>A0A3B0S8R2</accession>
<dbReference type="HAMAP" id="MF_00235">
    <property type="entry name" value="Adenylate_kinase_Adk"/>
    <property type="match status" value="1"/>
</dbReference>
<sequence>MINIVIFGPPGAGKGTQAKRLVQDRAMVQLSTGDMLRAEIASKSQIGQQVESIIKAGELVSDEIVCAMIESNIAANPDASGFIFDGFPRTIAQAESLDKLLTKNEMKLNYVIRLVVDDEILLTRITKRFAEQGRKDDNPETFRVRLAAYNEQTAPLLPYYAAQDLLCEVNGVNGIDEIALVIAGTLDGS</sequence>
<dbReference type="NCBIfam" id="NF001381">
    <property type="entry name" value="PRK00279.1-3"/>
    <property type="match status" value="1"/>
</dbReference>
<keyword evidence="3 4" id="KW-0418">Kinase</keyword>
<dbReference type="InterPro" id="IPR033690">
    <property type="entry name" value="Adenylat_kinase_CS"/>
</dbReference>
<dbReference type="NCBIfam" id="NF011100">
    <property type="entry name" value="PRK14527.1"/>
    <property type="match status" value="1"/>
</dbReference>
<dbReference type="NCBIfam" id="NF011105">
    <property type="entry name" value="PRK14532.1"/>
    <property type="match status" value="1"/>
</dbReference>
<dbReference type="EC" id="2.7.4.3" evidence="4"/>
<reference evidence="4" key="1">
    <citation type="submission" date="2018-06" db="EMBL/GenBank/DDBJ databases">
        <authorList>
            <person name="Zhirakovskaya E."/>
        </authorList>
    </citation>
    <scope>NUCLEOTIDE SEQUENCE</scope>
</reference>
<organism evidence="4">
    <name type="scientific">hydrothermal vent metagenome</name>
    <dbReference type="NCBI Taxonomy" id="652676"/>
    <lineage>
        <taxon>unclassified sequences</taxon>
        <taxon>metagenomes</taxon>
        <taxon>ecological metagenomes</taxon>
    </lineage>
</organism>
<protein>
    <submittedName>
        <fullName evidence="4">Adenylate kinase</fullName>
        <ecNumber evidence="4">2.7.4.3</ecNumber>
    </submittedName>
</protein>
<gene>
    <name evidence="4" type="ORF">MNBD_ALPHA06-980</name>
</gene>
<dbReference type="Gene3D" id="3.40.50.300">
    <property type="entry name" value="P-loop containing nucleotide triphosphate hydrolases"/>
    <property type="match status" value="1"/>
</dbReference>
<dbReference type="PANTHER" id="PTHR23359">
    <property type="entry name" value="NUCLEOTIDE KINASE"/>
    <property type="match status" value="1"/>
</dbReference>
<dbReference type="PRINTS" id="PR00094">
    <property type="entry name" value="ADENYLTKNASE"/>
</dbReference>
<dbReference type="PROSITE" id="PS00113">
    <property type="entry name" value="ADENYLATE_KINASE"/>
    <property type="match status" value="1"/>
</dbReference>
<proteinExistence type="inferred from homology"/>
<name>A0A3B0S8R2_9ZZZZ</name>
<dbReference type="AlphaFoldDB" id="A0A3B0S8R2"/>
<dbReference type="NCBIfam" id="NF011104">
    <property type="entry name" value="PRK14531.1"/>
    <property type="match status" value="1"/>
</dbReference>
<evidence type="ECO:0000313" key="4">
    <source>
        <dbReference type="EMBL" id="VAV97256.1"/>
    </source>
</evidence>
<dbReference type="InterPro" id="IPR027417">
    <property type="entry name" value="P-loop_NTPase"/>
</dbReference>
<evidence type="ECO:0000256" key="2">
    <source>
        <dbReference type="ARBA" id="ARBA00022741"/>
    </source>
</evidence>
<keyword evidence="1 4" id="KW-0808">Transferase</keyword>
<dbReference type="Pfam" id="PF00406">
    <property type="entry name" value="ADK"/>
    <property type="match status" value="1"/>
</dbReference>
<dbReference type="GO" id="GO:0005524">
    <property type="term" value="F:ATP binding"/>
    <property type="evidence" value="ECO:0007669"/>
    <property type="project" value="InterPro"/>
</dbReference>
<dbReference type="EMBL" id="UOEE01000242">
    <property type="protein sequence ID" value="VAV97256.1"/>
    <property type="molecule type" value="Genomic_DNA"/>
</dbReference>
<dbReference type="SUPFAM" id="SSF52540">
    <property type="entry name" value="P-loop containing nucleoside triphosphate hydrolases"/>
    <property type="match status" value="1"/>
</dbReference>
<dbReference type="GO" id="GO:0004017">
    <property type="term" value="F:AMP kinase activity"/>
    <property type="evidence" value="ECO:0007669"/>
    <property type="project" value="UniProtKB-EC"/>
</dbReference>
<dbReference type="CDD" id="cd01428">
    <property type="entry name" value="ADK"/>
    <property type="match status" value="1"/>
</dbReference>
<dbReference type="InterPro" id="IPR000850">
    <property type="entry name" value="Adenylat/UMP-CMP_kin"/>
</dbReference>
<keyword evidence="2" id="KW-0547">Nucleotide-binding</keyword>